<name>A0AA39Q8B5_9AGAR</name>
<accession>A0AA39Q8B5</accession>
<dbReference type="AlphaFoldDB" id="A0AA39Q8B5"/>
<feature type="transmembrane region" description="Helical" evidence="2">
    <location>
        <begin position="157"/>
        <end position="176"/>
    </location>
</feature>
<keyword evidence="5" id="KW-1185">Reference proteome</keyword>
<evidence type="ECO:0000256" key="2">
    <source>
        <dbReference type="SAM" id="Phobius"/>
    </source>
</evidence>
<gene>
    <name evidence="4" type="ORF">EDD18DRAFT_154361</name>
</gene>
<evidence type="ECO:0000313" key="5">
    <source>
        <dbReference type="Proteomes" id="UP001175228"/>
    </source>
</evidence>
<feature type="region of interest" description="Disordered" evidence="1">
    <location>
        <begin position="385"/>
        <end position="408"/>
    </location>
</feature>
<evidence type="ECO:0000256" key="3">
    <source>
        <dbReference type="SAM" id="SignalP"/>
    </source>
</evidence>
<evidence type="ECO:0000313" key="4">
    <source>
        <dbReference type="EMBL" id="KAK0497450.1"/>
    </source>
</evidence>
<feature type="chain" id="PRO_5041247098" description="Membrane-associated protein" evidence="3">
    <location>
        <begin position="17"/>
        <end position="438"/>
    </location>
</feature>
<feature type="signal peptide" evidence="3">
    <location>
        <begin position="1"/>
        <end position="16"/>
    </location>
</feature>
<evidence type="ECO:0000256" key="1">
    <source>
        <dbReference type="SAM" id="MobiDB-lite"/>
    </source>
</evidence>
<keyword evidence="2" id="KW-0472">Membrane</keyword>
<protein>
    <recommendedName>
        <fullName evidence="6">Membrane-associated protein</fullName>
    </recommendedName>
</protein>
<reference evidence="4" key="1">
    <citation type="submission" date="2023-06" db="EMBL/GenBank/DDBJ databases">
        <authorList>
            <consortium name="Lawrence Berkeley National Laboratory"/>
            <person name="Ahrendt S."/>
            <person name="Sahu N."/>
            <person name="Indic B."/>
            <person name="Wong-Bajracharya J."/>
            <person name="Merenyi Z."/>
            <person name="Ke H.-M."/>
            <person name="Monk M."/>
            <person name="Kocsube S."/>
            <person name="Drula E."/>
            <person name="Lipzen A."/>
            <person name="Balint B."/>
            <person name="Henrissat B."/>
            <person name="Andreopoulos B."/>
            <person name="Martin F.M."/>
            <person name="Harder C.B."/>
            <person name="Rigling D."/>
            <person name="Ford K.L."/>
            <person name="Foster G.D."/>
            <person name="Pangilinan J."/>
            <person name="Papanicolaou A."/>
            <person name="Barry K."/>
            <person name="LaButti K."/>
            <person name="Viragh M."/>
            <person name="Koriabine M."/>
            <person name="Yan M."/>
            <person name="Riley R."/>
            <person name="Champramary S."/>
            <person name="Plett K.L."/>
            <person name="Tsai I.J."/>
            <person name="Slot J."/>
            <person name="Sipos G."/>
            <person name="Plett J."/>
            <person name="Nagy L.G."/>
            <person name="Grigoriev I.V."/>
        </authorList>
    </citation>
    <scope>NUCLEOTIDE SEQUENCE</scope>
    <source>
        <strain evidence="4">HWK02</strain>
    </source>
</reference>
<dbReference type="Proteomes" id="UP001175228">
    <property type="component" value="Unassembled WGS sequence"/>
</dbReference>
<feature type="transmembrane region" description="Helical" evidence="2">
    <location>
        <begin position="206"/>
        <end position="225"/>
    </location>
</feature>
<proteinExistence type="predicted"/>
<keyword evidence="2" id="KW-1133">Transmembrane helix</keyword>
<dbReference type="EMBL" id="JAUEPU010000013">
    <property type="protein sequence ID" value="KAK0497450.1"/>
    <property type="molecule type" value="Genomic_DNA"/>
</dbReference>
<evidence type="ECO:0008006" key="6">
    <source>
        <dbReference type="Google" id="ProtNLM"/>
    </source>
</evidence>
<sequence length="438" mass="46442">MFTFSSFSLRTLLVLGVSVYRAATPSTDISQRGEALVPAVVFDCRVPAITDGDIDFSVCDAMAPGVINGLLEPIVFATTGMDSSSRLLDDVEIAVDDAAPQGVIRQLLEPSIVETVNADVVVLAPAVTMSVDDTPKSVSVPHQPTQPSLRVARAQSLALSAFLVVVALTMVFKQAFLSAHCRFIRSIPVPAARPWHSSLLDSSAQVSVFTMIIMVLMSFVMGFLVRSVSFEQLSAVLDALHPLFIDLCSCFEAIASCRIESAVSNVVDARLGSGIRRGEVVIENIPVSEEAEHLETLVDTTSRSVCGDTVEPSRTSVSIEAIPEVQELKNVSTCTDAVSTTSTGVQHDLTHERSKGVSIGTDPISKMSIGIQFDSAPIESKAVLASSDSRDSLHAKAKEGNSPPQTMAAPDVFSVPAVTSFFASAPKNISMAVTKLSS</sequence>
<organism evidence="4 5">
    <name type="scientific">Armillaria luteobubalina</name>
    <dbReference type="NCBI Taxonomy" id="153913"/>
    <lineage>
        <taxon>Eukaryota</taxon>
        <taxon>Fungi</taxon>
        <taxon>Dikarya</taxon>
        <taxon>Basidiomycota</taxon>
        <taxon>Agaricomycotina</taxon>
        <taxon>Agaricomycetes</taxon>
        <taxon>Agaricomycetidae</taxon>
        <taxon>Agaricales</taxon>
        <taxon>Marasmiineae</taxon>
        <taxon>Physalacriaceae</taxon>
        <taxon>Armillaria</taxon>
    </lineage>
</organism>
<feature type="compositionally biased region" description="Basic and acidic residues" evidence="1">
    <location>
        <begin position="388"/>
        <end position="399"/>
    </location>
</feature>
<comment type="caution">
    <text evidence="4">The sequence shown here is derived from an EMBL/GenBank/DDBJ whole genome shotgun (WGS) entry which is preliminary data.</text>
</comment>
<keyword evidence="2" id="KW-0812">Transmembrane</keyword>
<keyword evidence="3" id="KW-0732">Signal</keyword>